<sequence length="75" mass="7906">MLIGGGVIFAALLIAGVDVGNAGVWALLLVCPLMMVGMMWMMSRGHAGHGGHGDTQGRPDTDVRDRDGALEHQQH</sequence>
<dbReference type="EMBL" id="AXCY01000064">
    <property type="protein sequence ID" value="KGM10087.1"/>
    <property type="molecule type" value="Genomic_DNA"/>
</dbReference>
<evidence type="ECO:0000313" key="3">
    <source>
        <dbReference type="EMBL" id="KGM10087.1"/>
    </source>
</evidence>
<keyword evidence="2" id="KW-1133">Transmembrane helix</keyword>
<keyword evidence="2" id="KW-0472">Membrane</keyword>
<dbReference type="AlphaFoldDB" id="A0A0A0BR33"/>
<dbReference type="RefSeq" id="WP_043607667.1">
    <property type="nucleotide sequence ID" value="NZ_AXCY01000064.1"/>
</dbReference>
<feature type="region of interest" description="Disordered" evidence="1">
    <location>
        <begin position="46"/>
        <end position="75"/>
    </location>
</feature>
<evidence type="ECO:0000256" key="2">
    <source>
        <dbReference type="SAM" id="Phobius"/>
    </source>
</evidence>
<feature type="compositionally biased region" description="Basic and acidic residues" evidence="1">
    <location>
        <begin position="51"/>
        <end position="75"/>
    </location>
</feature>
<reference evidence="3 4" key="1">
    <citation type="submission" date="2013-08" db="EMBL/GenBank/DDBJ databases">
        <title>Genome sequencing of Cellulomonas carbonis T26.</title>
        <authorList>
            <person name="Chen F."/>
            <person name="Li Y."/>
            <person name="Wang G."/>
        </authorList>
    </citation>
    <scope>NUCLEOTIDE SEQUENCE [LARGE SCALE GENOMIC DNA]</scope>
    <source>
        <strain evidence="3 4">T26</strain>
    </source>
</reference>
<dbReference type="Proteomes" id="UP000029839">
    <property type="component" value="Unassembled WGS sequence"/>
</dbReference>
<proteinExistence type="predicted"/>
<evidence type="ECO:0000256" key="1">
    <source>
        <dbReference type="SAM" id="MobiDB-lite"/>
    </source>
</evidence>
<comment type="caution">
    <text evidence="3">The sequence shown here is derived from an EMBL/GenBank/DDBJ whole genome shotgun (WGS) entry which is preliminary data.</text>
</comment>
<evidence type="ECO:0008006" key="5">
    <source>
        <dbReference type="Google" id="ProtNLM"/>
    </source>
</evidence>
<gene>
    <name evidence="3" type="ORF">N868_16750</name>
</gene>
<name>A0A0A0BR33_9CELL</name>
<feature type="transmembrane region" description="Helical" evidence="2">
    <location>
        <begin position="6"/>
        <end position="36"/>
    </location>
</feature>
<evidence type="ECO:0000313" key="4">
    <source>
        <dbReference type="Proteomes" id="UP000029839"/>
    </source>
</evidence>
<accession>A0A0A0BR33</accession>
<keyword evidence="4" id="KW-1185">Reference proteome</keyword>
<protein>
    <recommendedName>
        <fullName evidence="5">DUF2933 domain-containing protein</fullName>
    </recommendedName>
</protein>
<organism evidence="3 4">
    <name type="scientific">Cellulomonas carbonis T26</name>
    <dbReference type="NCBI Taxonomy" id="947969"/>
    <lineage>
        <taxon>Bacteria</taxon>
        <taxon>Bacillati</taxon>
        <taxon>Actinomycetota</taxon>
        <taxon>Actinomycetes</taxon>
        <taxon>Micrococcales</taxon>
        <taxon>Cellulomonadaceae</taxon>
        <taxon>Cellulomonas</taxon>
    </lineage>
</organism>
<dbReference type="OrthoDB" id="9896577at2"/>
<keyword evidence="2" id="KW-0812">Transmembrane</keyword>
<reference evidence="3 4" key="2">
    <citation type="journal article" date="2015" name="Stand. Genomic Sci.">
        <title>Draft genome sequence of Cellulomonas carbonis T26(T) and comparative analysis of six Cellulomonas genomes.</title>
        <authorList>
            <person name="Zhuang W."/>
            <person name="Zhang S."/>
            <person name="Xia X."/>
            <person name="Wang G."/>
        </authorList>
    </citation>
    <scope>NUCLEOTIDE SEQUENCE [LARGE SCALE GENOMIC DNA]</scope>
    <source>
        <strain evidence="3 4">T26</strain>
    </source>
</reference>